<dbReference type="HAMAP" id="MF_00693">
    <property type="entry name" value="Transcrip_reg_TACO1"/>
    <property type="match status" value="1"/>
</dbReference>
<evidence type="ECO:0000256" key="6">
    <source>
        <dbReference type="HAMAP-Rule" id="MF_00693"/>
    </source>
</evidence>
<dbReference type="Gene3D" id="1.10.10.200">
    <property type="match status" value="1"/>
</dbReference>
<dbReference type="PANTHER" id="PTHR12532:SF6">
    <property type="entry name" value="TRANSCRIPTIONAL REGULATORY PROTEIN YEBC-RELATED"/>
    <property type="match status" value="1"/>
</dbReference>
<organism evidence="9 12">
    <name type="scientific">Fervidobacterium pennivorans</name>
    <dbReference type="NCBI Taxonomy" id="93466"/>
    <lineage>
        <taxon>Bacteria</taxon>
        <taxon>Thermotogati</taxon>
        <taxon>Thermotogota</taxon>
        <taxon>Thermotogae</taxon>
        <taxon>Thermotogales</taxon>
        <taxon>Fervidobacteriaceae</taxon>
        <taxon>Fervidobacterium</taxon>
    </lineage>
</organism>
<name>A0A172T0S6_FERPE</name>
<keyword evidence="3 6" id="KW-0805">Transcription regulation</keyword>
<dbReference type="SUPFAM" id="SSF75625">
    <property type="entry name" value="YebC-like"/>
    <property type="match status" value="1"/>
</dbReference>
<dbReference type="EMBL" id="DSZT01000234">
    <property type="protein sequence ID" value="HGU42693.1"/>
    <property type="molecule type" value="Genomic_DNA"/>
</dbReference>
<sequence length="252" mass="27770">MSGHNKWANIKHRKAAQDAKRSKIFTKIIREIIVAAREGGGNPETNPRLRAVLEKAREANMPKDTIERSIKKGTGELEGEKYEEVIYEAYAPGGVALYILALTDNKNRTAQELRHILSKNGGSLAESGSVAWIFERKGVVEIPREKIADMDEFTLLAIDAGAEDIEEGDPVLVYTAPENLTTLRENLAKNGFEGTAKITYKPKNSVKVSGSDAEKVLKLIDALEDNDDVQEVFGNFDIDDAELEAIMAKLEG</sequence>
<evidence type="ECO:0000256" key="2">
    <source>
        <dbReference type="ARBA" id="ARBA00022490"/>
    </source>
</evidence>
<feature type="domain" description="TACO1/YebC-like N-terminal" evidence="8">
    <location>
        <begin position="5"/>
        <end position="76"/>
    </location>
</feature>
<keyword evidence="2 6" id="KW-0963">Cytoplasm</keyword>
<dbReference type="Gene3D" id="3.30.70.980">
    <property type="match status" value="2"/>
</dbReference>
<dbReference type="NCBIfam" id="NF001030">
    <property type="entry name" value="PRK00110.1"/>
    <property type="match status" value="1"/>
</dbReference>
<evidence type="ECO:0000313" key="9">
    <source>
        <dbReference type="EMBL" id="ANE40591.1"/>
    </source>
</evidence>
<dbReference type="Pfam" id="PF01709">
    <property type="entry name" value="Transcrip_reg"/>
    <property type="match status" value="1"/>
</dbReference>
<evidence type="ECO:0000313" key="12">
    <source>
        <dbReference type="Proteomes" id="UP000077096"/>
    </source>
</evidence>
<dbReference type="GO" id="GO:0003677">
    <property type="term" value="F:DNA binding"/>
    <property type="evidence" value="ECO:0007669"/>
    <property type="project" value="UniProtKB-UniRule"/>
</dbReference>
<dbReference type="InterPro" id="IPR048300">
    <property type="entry name" value="TACO1_YebC-like_2nd/3rd_dom"/>
</dbReference>
<dbReference type="KEGG" id="fng:JM64_00030"/>
<dbReference type="InterPro" id="IPR029072">
    <property type="entry name" value="YebC-like"/>
</dbReference>
<reference evidence="9 12" key="1">
    <citation type="submission" date="2014-08" db="EMBL/GenBank/DDBJ databases">
        <title>Fervidobacterium pennivorans DYC genome.</title>
        <authorList>
            <person name="Wushke S."/>
        </authorList>
    </citation>
    <scope>NUCLEOTIDE SEQUENCE [LARGE SCALE GENOMIC DNA]</scope>
    <source>
        <strain evidence="9 12">DYC</strain>
    </source>
</reference>
<protein>
    <recommendedName>
        <fullName evidence="6">Probable transcriptional regulatory protein ENT72_07260</fullName>
    </recommendedName>
</protein>
<dbReference type="AlphaFoldDB" id="A0A172T0S6"/>
<dbReference type="Pfam" id="PF20772">
    <property type="entry name" value="TACO1_YebC_N"/>
    <property type="match status" value="1"/>
</dbReference>
<dbReference type="PATRIC" id="fig|93466.3.peg.6"/>
<keyword evidence="5 6" id="KW-0804">Transcription</keyword>
<evidence type="ECO:0000256" key="5">
    <source>
        <dbReference type="ARBA" id="ARBA00023163"/>
    </source>
</evidence>
<accession>A0A172T0S6</accession>
<dbReference type="InterPro" id="IPR049083">
    <property type="entry name" value="TACO1_YebC_N"/>
</dbReference>
<reference evidence="10" key="2">
    <citation type="journal article" date="2020" name="mSystems">
        <title>Genome- and Community-Level Interaction Insights into Carbon Utilization and Element Cycling Functions of Hydrothermarchaeota in Hydrothermal Sediment.</title>
        <authorList>
            <person name="Zhou Z."/>
            <person name="Liu Y."/>
            <person name="Xu W."/>
            <person name="Pan J."/>
            <person name="Luo Z.H."/>
            <person name="Li M."/>
        </authorList>
    </citation>
    <scope>NUCLEOTIDE SEQUENCE [LARGE SCALE GENOMIC DNA]</scope>
    <source>
        <strain evidence="11">SpSt-604</strain>
        <strain evidence="10">SpSt-640</strain>
    </source>
</reference>
<comment type="subcellular location">
    <subcellularLocation>
        <location evidence="6">Cytoplasm</location>
    </subcellularLocation>
</comment>
<dbReference type="InterPro" id="IPR002876">
    <property type="entry name" value="Transcrip_reg_TACO1-like"/>
</dbReference>
<evidence type="ECO:0000313" key="11">
    <source>
        <dbReference type="EMBL" id="HGU42693.1"/>
    </source>
</evidence>
<evidence type="ECO:0000313" key="10">
    <source>
        <dbReference type="EMBL" id="HGQ76674.1"/>
    </source>
</evidence>
<evidence type="ECO:0000256" key="1">
    <source>
        <dbReference type="ARBA" id="ARBA00008724"/>
    </source>
</evidence>
<dbReference type="FunFam" id="1.10.10.200:FF:000001">
    <property type="entry name" value="Probable transcriptional regulatory protein YebC"/>
    <property type="match status" value="1"/>
</dbReference>
<keyword evidence="4 6" id="KW-0238">DNA-binding</keyword>
<dbReference type="InterPro" id="IPR017856">
    <property type="entry name" value="Integrase-like_N"/>
</dbReference>
<dbReference type="NCBIfam" id="TIGR01033">
    <property type="entry name" value="YebC/PmpR family DNA-binding transcriptional regulator"/>
    <property type="match status" value="1"/>
</dbReference>
<dbReference type="GO" id="GO:0005829">
    <property type="term" value="C:cytosol"/>
    <property type="evidence" value="ECO:0007669"/>
    <property type="project" value="TreeGrafter"/>
</dbReference>
<dbReference type="GO" id="GO:0006355">
    <property type="term" value="P:regulation of DNA-templated transcription"/>
    <property type="evidence" value="ECO:0007669"/>
    <property type="project" value="UniProtKB-UniRule"/>
</dbReference>
<dbReference type="Proteomes" id="UP000077096">
    <property type="component" value="Chromosome"/>
</dbReference>
<dbReference type="EMBL" id="DTBH01000043">
    <property type="protein sequence ID" value="HGQ76674.1"/>
    <property type="molecule type" value="Genomic_DNA"/>
</dbReference>
<dbReference type="NCBIfam" id="NF009044">
    <property type="entry name" value="PRK12378.1"/>
    <property type="match status" value="1"/>
</dbReference>
<dbReference type="InterPro" id="IPR026564">
    <property type="entry name" value="Transcrip_reg_TACO1-like_dom3"/>
</dbReference>
<dbReference type="PANTHER" id="PTHR12532">
    <property type="entry name" value="TRANSLATIONAL ACTIVATOR OF CYTOCHROME C OXIDASE 1"/>
    <property type="match status" value="1"/>
</dbReference>
<evidence type="ECO:0000256" key="4">
    <source>
        <dbReference type="ARBA" id="ARBA00023125"/>
    </source>
</evidence>
<evidence type="ECO:0000259" key="8">
    <source>
        <dbReference type="Pfam" id="PF20772"/>
    </source>
</evidence>
<gene>
    <name evidence="11" type="ORF">ENT72_07260</name>
    <name evidence="10" type="ORF">ENU12_01855</name>
    <name evidence="9" type="ORF">JM64_00030</name>
</gene>
<dbReference type="OrthoDB" id="9781053at2"/>
<proteinExistence type="inferred from homology"/>
<dbReference type="EMBL" id="CP011393">
    <property type="protein sequence ID" value="ANE40591.1"/>
    <property type="molecule type" value="Genomic_DNA"/>
</dbReference>
<comment type="similarity">
    <text evidence="1 6">Belongs to the TACO1 family.</text>
</comment>
<evidence type="ECO:0000259" key="7">
    <source>
        <dbReference type="Pfam" id="PF01709"/>
    </source>
</evidence>
<evidence type="ECO:0000256" key="3">
    <source>
        <dbReference type="ARBA" id="ARBA00023015"/>
    </source>
</evidence>
<feature type="domain" description="TACO1/YebC-like second and third" evidence="7">
    <location>
        <begin position="82"/>
        <end position="236"/>
    </location>
</feature>